<dbReference type="AlphaFoldDB" id="A0A9X3DWZ1"/>
<sequence>MNHHFFLGTLLIFLIGCHEKPATSIEDKATAQAAVQKNSQQAKAVVNTGQSLPPQSHTQRPVNNPVALPQGYHVDTTYLKQPLLVDLNGDGKLDSFQVLKNPNQKGMKYLFEFRISDSDKVYYYKSEEEGEDLDIFGRFEITPKTGIYIDEKYRFGENGDIIADEQIDPKHYLKFKGDGVKVNVIEETCGASVFFLDNNKIKRIYLC</sequence>
<dbReference type="Proteomes" id="UP001146019">
    <property type="component" value="Unassembled WGS sequence"/>
</dbReference>
<name>A0A9X3DWZ1_9GAMM</name>
<proteinExistence type="predicted"/>
<accession>A0A9X3DWZ1</accession>
<comment type="caution">
    <text evidence="1">The sequence shown here is derived from an EMBL/GenBank/DDBJ whole genome shotgun (WGS) entry which is preliminary data.</text>
</comment>
<evidence type="ECO:0000313" key="2">
    <source>
        <dbReference type="Proteomes" id="UP001146019"/>
    </source>
</evidence>
<keyword evidence="2" id="KW-1185">Reference proteome</keyword>
<dbReference type="EMBL" id="JAPKMY010000001">
    <property type="protein sequence ID" value="MCX5466574.1"/>
    <property type="molecule type" value="Genomic_DNA"/>
</dbReference>
<protein>
    <submittedName>
        <fullName evidence="1">Uncharacterized protein</fullName>
    </submittedName>
</protein>
<gene>
    <name evidence="1" type="ORF">OSH00_02345</name>
</gene>
<evidence type="ECO:0000313" key="1">
    <source>
        <dbReference type="EMBL" id="MCX5466574.1"/>
    </source>
</evidence>
<reference evidence="1" key="1">
    <citation type="submission" date="2022-11" db="EMBL/GenBank/DDBJ databases">
        <title>Biodiversity and phylogenetic relationships of bacteria.</title>
        <authorList>
            <person name="Machado R.A.R."/>
            <person name="Bhat A."/>
            <person name="Loulou A."/>
            <person name="Kallel S."/>
        </authorList>
    </citation>
    <scope>NUCLEOTIDE SEQUENCE</scope>
    <source>
        <strain evidence="1">A-IN1</strain>
    </source>
</reference>
<dbReference type="RefSeq" id="WP_266129069.1">
    <property type="nucleotide sequence ID" value="NZ_JAPKMY010000001.1"/>
</dbReference>
<organism evidence="1 2">
    <name type="scientific">Acinetobacter nematophilus</name>
    <dbReference type="NCBI Taxonomy" id="2994642"/>
    <lineage>
        <taxon>Bacteria</taxon>
        <taxon>Pseudomonadati</taxon>
        <taxon>Pseudomonadota</taxon>
        <taxon>Gammaproteobacteria</taxon>
        <taxon>Moraxellales</taxon>
        <taxon>Moraxellaceae</taxon>
        <taxon>Acinetobacter</taxon>
    </lineage>
</organism>